<dbReference type="PANTHER" id="PTHR12015:SF192">
    <property type="entry name" value="GROWTH-REGULATED ALPHA PROTEIN"/>
    <property type="match status" value="1"/>
</dbReference>
<dbReference type="GO" id="GO:0006955">
    <property type="term" value="P:immune response"/>
    <property type="evidence" value="ECO:0007669"/>
    <property type="project" value="InterPro"/>
</dbReference>
<sequence length="210" mass="22637">MLLAPGEFRACLLFSPPVYRFGSEYQYASRGKWTSRGYRPPSTVKPSQLPLAIPRTPTPLALVQAERCHSDGYVLPLHGSPRCASLAQSGAGAPWSPSLGWEGWRAASPTPLRGGGLCAFFLSQGMLRRILTVISLFWASGAPVANELRCQCLQTVQGVAYKSIANLKVIPAGPHCSSLEVIATLKNGNQLCLNPAAPQVKKIVEKVLKR</sequence>
<evidence type="ECO:0000256" key="7">
    <source>
        <dbReference type="ARBA" id="ARBA00023198"/>
    </source>
</evidence>
<keyword evidence="4 8" id="KW-0964">Secreted</keyword>
<keyword evidence="7" id="KW-0395">Inflammatory response</keyword>
<dbReference type="Proteomes" id="UP000314987">
    <property type="component" value="Unassembled WGS sequence"/>
</dbReference>
<dbReference type="PRINTS" id="PR00437">
    <property type="entry name" value="SMALLCYTKCXC"/>
</dbReference>
<evidence type="ECO:0000256" key="3">
    <source>
        <dbReference type="ARBA" id="ARBA00022514"/>
    </source>
</evidence>
<evidence type="ECO:0000256" key="8">
    <source>
        <dbReference type="RuleBase" id="RU361149"/>
    </source>
</evidence>
<keyword evidence="3 8" id="KW-0202">Cytokine</keyword>
<dbReference type="PROSITE" id="PS00471">
    <property type="entry name" value="SMALL_CYTOKINES_CXC"/>
    <property type="match status" value="1"/>
</dbReference>
<dbReference type="InterPro" id="IPR036048">
    <property type="entry name" value="Interleukin_8-like_sf"/>
</dbReference>
<dbReference type="Ensembl" id="ENSVURT00010014258.1">
    <property type="protein sequence ID" value="ENSVURP00010012523.1"/>
    <property type="gene ID" value="ENSVURG00010009651.1"/>
</dbReference>
<reference evidence="10" key="3">
    <citation type="submission" date="2025-09" db="UniProtKB">
        <authorList>
            <consortium name="Ensembl"/>
        </authorList>
    </citation>
    <scope>IDENTIFICATION</scope>
</reference>
<evidence type="ECO:0000256" key="1">
    <source>
        <dbReference type="ARBA" id="ARBA00004613"/>
    </source>
</evidence>
<name>A0A4X2KL36_VOMUR</name>
<comment type="subcellular location">
    <subcellularLocation>
        <location evidence="1 8">Secreted</location>
    </subcellularLocation>
</comment>
<protein>
    <recommendedName>
        <fullName evidence="8">C-X-C motif chemokine</fullName>
    </recommendedName>
</protein>
<accession>A0A4X2KL36</accession>
<keyword evidence="6" id="KW-1015">Disulfide bond</keyword>
<evidence type="ECO:0000313" key="10">
    <source>
        <dbReference type="Ensembl" id="ENSVURP00010012523.1"/>
    </source>
</evidence>
<dbReference type="InterPro" id="IPR001089">
    <property type="entry name" value="Chemokine_CXC"/>
</dbReference>
<dbReference type="GO" id="GO:0008009">
    <property type="term" value="F:chemokine activity"/>
    <property type="evidence" value="ECO:0007669"/>
    <property type="project" value="InterPro"/>
</dbReference>
<dbReference type="SUPFAM" id="SSF54117">
    <property type="entry name" value="Interleukin 8-like chemokines"/>
    <property type="match status" value="1"/>
</dbReference>
<evidence type="ECO:0000259" key="9">
    <source>
        <dbReference type="SMART" id="SM00199"/>
    </source>
</evidence>
<dbReference type="CDD" id="cd00273">
    <property type="entry name" value="Chemokine_CXC"/>
    <property type="match status" value="1"/>
</dbReference>
<feature type="domain" description="Chemokine interleukin-8-like" evidence="9">
    <location>
        <begin position="147"/>
        <end position="207"/>
    </location>
</feature>
<reference evidence="10" key="2">
    <citation type="submission" date="2025-08" db="UniProtKB">
        <authorList>
            <consortium name="Ensembl"/>
        </authorList>
    </citation>
    <scope>IDENTIFICATION</scope>
</reference>
<dbReference type="AlphaFoldDB" id="A0A4X2KL36"/>
<comment type="similarity">
    <text evidence="2 8">Belongs to the intercrine alpha (chemokine CxC) family.</text>
</comment>
<keyword evidence="8" id="KW-0145">Chemotaxis</keyword>
<dbReference type="Pfam" id="PF00048">
    <property type="entry name" value="IL8"/>
    <property type="match status" value="1"/>
</dbReference>
<evidence type="ECO:0000256" key="2">
    <source>
        <dbReference type="ARBA" id="ARBA00010665"/>
    </source>
</evidence>
<proteinExistence type="inferred from homology"/>
<evidence type="ECO:0000256" key="5">
    <source>
        <dbReference type="ARBA" id="ARBA00023030"/>
    </source>
</evidence>
<dbReference type="PANTHER" id="PTHR12015">
    <property type="entry name" value="SMALL INDUCIBLE CYTOKINE A"/>
    <property type="match status" value="1"/>
</dbReference>
<dbReference type="STRING" id="29139.ENSVURP00010012523"/>
<dbReference type="GeneTree" id="ENSGT00940000155233"/>
<dbReference type="GO" id="GO:0005615">
    <property type="term" value="C:extracellular space"/>
    <property type="evidence" value="ECO:0007669"/>
    <property type="project" value="UniProtKB-UniRule"/>
</dbReference>
<dbReference type="Gene3D" id="2.40.50.40">
    <property type="match status" value="1"/>
</dbReference>
<dbReference type="GO" id="GO:0006954">
    <property type="term" value="P:inflammatory response"/>
    <property type="evidence" value="ECO:0007669"/>
    <property type="project" value="UniProtKB-KW"/>
</dbReference>
<dbReference type="SMART" id="SM00199">
    <property type="entry name" value="SCY"/>
    <property type="match status" value="1"/>
</dbReference>
<dbReference type="InterPro" id="IPR018048">
    <property type="entry name" value="Chemokine_CXC_CS"/>
</dbReference>
<evidence type="ECO:0000313" key="11">
    <source>
        <dbReference type="Proteomes" id="UP000314987"/>
    </source>
</evidence>
<organism evidence="10 11">
    <name type="scientific">Vombatus ursinus</name>
    <name type="common">Common wombat</name>
    <dbReference type="NCBI Taxonomy" id="29139"/>
    <lineage>
        <taxon>Eukaryota</taxon>
        <taxon>Metazoa</taxon>
        <taxon>Chordata</taxon>
        <taxon>Craniata</taxon>
        <taxon>Vertebrata</taxon>
        <taxon>Euteleostomi</taxon>
        <taxon>Mammalia</taxon>
        <taxon>Metatheria</taxon>
        <taxon>Diprotodontia</taxon>
        <taxon>Vombatidae</taxon>
        <taxon>Vombatus</taxon>
    </lineage>
</organism>
<reference evidence="11" key="1">
    <citation type="submission" date="2018-12" db="EMBL/GenBank/DDBJ databases">
        <authorList>
            <person name="Yazar S."/>
        </authorList>
    </citation>
    <scope>NUCLEOTIDE SEQUENCE [LARGE SCALE GENOMIC DNA]</scope>
</reference>
<dbReference type="GO" id="GO:0008083">
    <property type="term" value="F:growth factor activity"/>
    <property type="evidence" value="ECO:0007669"/>
    <property type="project" value="UniProtKB-KW"/>
</dbReference>
<keyword evidence="5" id="KW-0339">Growth factor</keyword>
<dbReference type="FunFam" id="2.40.50.40:FF:000004">
    <property type="entry name" value="C-X-C motif chemokine"/>
    <property type="match status" value="1"/>
</dbReference>
<dbReference type="PRINTS" id="PR00436">
    <property type="entry name" value="INTERLEUKIN8"/>
</dbReference>
<dbReference type="InterPro" id="IPR039809">
    <property type="entry name" value="Chemokine_b/g/d"/>
</dbReference>
<keyword evidence="11" id="KW-1185">Reference proteome</keyword>
<dbReference type="InterPro" id="IPR001811">
    <property type="entry name" value="Chemokine_IL8-like_dom"/>
</dbReference>
<dbReference type="InterPro" id="IPR033899">
    <property type="entry name" value="CXC_Chemokine_domain"/>
</dbReference>
<evidence type="ECO:0000256" key="4">
    <source>
        <dbReference type="ARBA" id="ARBA00022525"/>
    </source>
</evidence>
<evidence type="ECO:0000256" key="6">
    <source>
        <dbReference type="ARBA" id="ARBA00023157"/>
    </source>
</evidence>